<feature type="chain" id="PRO_5015671737" description="Extracellular membrane protein CFEM domain-containing protein" evidence="2">
    <location>
        <begin position="24"/>
        <end position="187"/>
    </location>
</feature>
<sequence length="187" mass="18068">MFRSALAYAGLLLLGASIATVDAQATSSANVPSCATGCFATKIVEAGYLAPNTFAQAYYNCLGYHCIAAEYQQGVILGQAVCASVGGALDASGITGSATQVLATLSSIPVASGSMGASAAAQFSTFLSDISAVVGTVPVTSAFSLPSATSTSGSASTSASQSTTGSGSAAAQAATTGAKTLAPQNVI</sequence>
<accession>A0A2S5BHQ9</accession>
<reference evidence="3 4" key="1">
    <citation type="journal article" date="2018" name="Front. Microbiol.">
        <title>Prospects for Fungal Bioremediation of Acidic Radioactive Waste Sites: Characterization and Genome Sequence of Rhodotorula taiwanensis MD1149.</title>
        <authorList>
            <person name="Tkavc R."/>
            <person name="Matrosova V.Y."/>
            <person name="Grichenko O.E."/>
            <person name="Gostincar C."/>
            <person name="Volpe R.P."/>
            <person name="Klimenkova P."/>
            <person name="Gaidamakova E.K."/>
            <person name="Zhou C.E."/>
            <person name="Stewart B.J."/>
            <person name="Lyman M.G."/>
            <person name="Malfatti S.A."/>
            <person name="Rubinfeld B."/>
            <person name="Courtot M."/>
            <person name="Singh J."/>
            <person name="Dalgard C.L."/>
            <person name="Hamilton T."/>
            <person name="Frey K.G."/>
            <person name="Gunde-Cimerman N."/>
            <person name="Dugan L."/>
            <person name="Daly M.J."/>
        </authorList>
    </citation>
    <scope>NUCLEOTIDE SEQUENCE [LARGE SCALE GENOMIC DNA]</scope>
    <source>
        <strain evidence="3 4">MD1149</strain>
    </source>
</reference>
<keyword evidence="2" id="KW-0732">Signal</keyword>
<evidence type="ECO:0000256" key="1">
    <source>
        <dbReference type="SAM" id="MobiDB-lite"/>
    </source>
</evidence>
<organism evidence="3 4">
    <name type="scientific">Rhodotorula taiwanensis</name>
    <dbReference type="NCBI Taxonomy" id="741276"/>
    <lineage>
        <taxon>Eukaryota</taxon>
        <taxon>Fungi</taxon>
        <taxon>Dikarya</taxon>
        <taxon>Basidiomycota</taxon>
        <taxon>Pucciniomycotina</taxon>
        <taxon>Microbotryomycetes</taxon>
        <taxon>Sporidiobolales</taxon>
        <taxon>Sporidiobolaceae</taxon>
        <taxon>Rhodotorula</taxon>
    </lineage>
</organism>
<gene>
    <name evidence="3" type="ORF">BMF94_0514</name>
</gene>
<dbReference type="STRING" id="741276.A0A2S5BHQ9"/>
<evidence type="ECO:0000313" key="3">
    <source>
        <dbReference type="EMBL" id="POY76319.1"/>
    </source>
</evidence>
<proteinExistence type="predicted"/>
<keyword evidence="4" id="KW-1185">Reference proteome</keyword>
<protein>
    <recommendedName>
        <fullName evidence="5">Extracellular membrane protein CFEM domain-containing protein</fullName>
    </recommendedName>
</protein>
<dbReference type="OrthoDB" id="2538363at2759"/>
<name>A0A2S5BHQ9_9BASI</name>
<feature type="region of interest" description="Disordered" evidence="1">
    <location>
        <begin position="147"/>
        <end position="166"/>
    </location>
</feature>
<dbReference type="EMBL" id="PJQD01000005">
    <property type="protein sequence ID" value="POY76319.1"/>
    <property type="molecule type" value="Genomic_DNA"/>
</dbReference>
<comment type="caution">
    <text evidence="3">The sequence shown here is derived from an EMBL/GenBank/DDBJ whole genome shotgun (WGS) entry which is preliminary data.</text>
</comment>
<feature type="signal peptide" evidence="2">
    <location>
        <begin position="1"/>
        <end position="23"/>
    </location>
</feature>
<dbReference type="Proteomes" id="UP000237144">
    <property type="component" value="Unassembled WGS sequence"/>
</dbReference>
<evidence type="ECO:0008006" key="5">
    <source>
        <dbReference type="Google" id="ProtNLM"/>
    </source>
</evidence>
<evidence type="ECO:0000256" key="2">
    <source>
        <dbReference type="SAM" id="SignalP"/>
    </source>
</evidence>
<evidence type="ECO:0000313" key="4">
    <source>
        <dbReference type="Proteomes" id="UP000237144"/>
    </source>
</evidence>
<dbReference type="AlphaFoldDB" id="A0A2S5BHQ9"/>